<dbReference type="InterPro" id="IPR001932">
    <property type="entry name" value="PPM-type_phosphatase-like_dom"/>
</dbReference>
<proteinExistence type="predicted"/>
<dbReference type="KEGG" id="hyf:DTO96_101097"/>
<dbReference type="InterPro" id="IPR036457">
    <property type="entry name" value="PPM-type-like_dom_sf"/>
</dbReference>
<dbReference type="AlphaFoldDB" id="A0A345DAH9"/>
<evidence type="ECO:0000259" key="1">
    <source>
        <dbReference type="PROSITE" id="PS51746"/>
    </source>
</evidence>
<feature type="domain" description="PPM-type phosphatase" evidence="1">
    <location>
        <begin position="22"/>
        <end position="248"/>
    </location>
</feature>
<dbReference type="Pfam" id="PF13672">
    <property type="entry name" value="PP2C_2"/>
    <property type="match status" value="1"/>
</dbReference>
<dbReference type="OrthoDB" id="9801841at2"/>
<reference evidence="3" key="1">
    <citation type="submission" date="2018-07" db="EMBL/GenBank/DDBJ databases">
        <authorList>
            <person name="Kim H."/>
        </authorList>
    </citation>
    <scope>NUCLEOTIDE SEQUENCE [LARGE SCALE GENOMIC DNA]</scope>
    <source>
        <strain evidence="3">F02</strain>
    </source>
</reference>
<dbReference type="SMART" id="SM00332">
    <property type="entry name" value="PP2Cc"/>
    <property type="match status" value="1"/>
</dbReference>
<gene>
    <name evidence="2" type="ORF">DTO96_101097</name>
</gene>
<keyword evidence="3" id="KW-1185">Reference proteome</keyword>
<sequence>MFTVTTTQHRGKQQREQQDALFDGTRTVQSLNHPVSCNAHHTKGLLIAVADGVSVSPHPDLASRYWMDMLAQTQHSHSFDARLLRQIHSQMCKKMARGETYGSSTTLVAASIKNNLCTILNVGDSRAYHINTQGDWQQLSHDHTVLNEFIASGQAQSDEDYADIYSGLAHCLVADEGAFDFAIARAEKSLAVGECILLCSDGVHDVLSAEVLQQSFKEYPPRECVTHWRKQILRMGAPDNFSIVLAQLESLA</sequence>
<dbReference type="PANTHER" id="PTHR47992">
    <property type="entry name" value="PROTEIN PHOSPHATASE"/>
    <property type="match status" value="1"/>
</dbReference>
<dbReference type="InterPro" id="IPR015655">
    <property type="entry name" value="PP2C"/>
</dbReference>
<evidence type="ECO:0000313" key="3">
    <source>
        <dbReference type="Proteomes" id="UP000252182"/>
    </source>
</evidence>
<dbReference type="PROSITE" id="PS51746">
    <property type="entry name" value="PPM_2"/>
    <property type="match status" value="1"/>
</dbReference>
<dbReference type="SUPFAM" id="SSF81606">
    <property type="entry name" value="PP2C-like"/>
    <property type="match status" value="1"/>
</dbReference>
<dbReference type="GO" id="GO:0004722">
    <property type="term" value="F:protein serine/threonine phosphatase activity"/>
    <property type="evidence" value="ECO:0007669"/>
    <property type="project" value="InterPro"/>
</dbReference>
<dbReference type="Gene3D" id="3.60.40.10">
    <property type="entry name" value="PPM-type phosphatase domain"/>
    <property type="match status" value="1"/>
</dbReference>
<dbReference type="Proteomes" id="UP000252182">
    <property type="component" value="Chromosome"/>
</dbReference>
<organism evidence="2 3">
    <name type="scientific">Ephemeroptericola cinctiostellae</name>
    <dbReference type="NCBI Taxonomy" id="2268024"/>
    <lineage>
        <taxon>Bacteria</taxon>
        <taxon>Pseudomonadati</taxon>
        <taxon>Pseudomonadota</taxon>
        <taxon>Betaproteobacteria</taxon>
        <taxon>Burkholderiales</taxon>
        <taxon>Burkholderiaceae</taxon>
        <taxon>Ephemeroptericola</taxon>
    </lineage>
</organism>
<dbReference type="EMBL" id="CP031124">
    <property type="protein sequence ID" value="AXF85367.1"/>
    <property type="molecule type" value="Genomic_DNA"/>
</dbReference>
<accession>A0A345DAH9</accession>
<dbReference type="CDD" id="cd00143">
    <property type="entry name" value="PP2Cc"/>
    <property type="match status" value="1"/>
</dbReference>
<dbReference type="SMART" id="SM00331">
    <property type="entry name" value="PP2C_SIG"/>
    <property type="match status" value="1"/>
</dbReference>
<evidence type="ECO:0000313" key="2">
    <source>
        <dbReference type="EMBL" id="AXF85367.1"/>
    </source>
</evidence>
<name>A0A345DAH9_9BURK</name>
<protein>
    <recommendedName>
        <fullName evidence="1">PPM-type phosphatase domain-containing protein</fullName>
    </recommendedName>
</protein>
<dbReference type="RefSeq" id="WP_157964336.1">
    <property type="nucleotide sequence ID" value="NZ_CP031124.1"/>
</dbReference>